<evidence type="ECO:0000256" key="1">
    <source>
        <dbReference type="SAM" id="SignalP"/>
    </source>
</evidence>
<evidence type="ECO:0000313" key="3">
    <source>
        <dbReference type="Proteomes" id="UP001165293"/>
    </source>
</evidence>
<evidence type="ECO:0008006" key="4">
    <source>
        <dbReference type="Google" id="ProtNLM"/>
    </source>
</evidence>
<dbReference type="EMBL" id="JAJGAK010000001">
    <property type="protein sequence ID" value="MCC8362155.1"/>
    <property type="molecule type" value="Genomic_DNA"/>
</dbReference>
<accession>A0ABS8JF44</accession>
<comment type="caution">
    <text evidence="2">The sequence shown here is derived from an EMBL/GenBank/DDBJ whole genome shotgun (WGS) entry which is preliminary data.</text>
</comment>
<gene>
    <name evidence="2" type="ORF">LK996_03580</name>
</gene>
<dbReference type="RefSeq" id="WP_230525779.1">
    <property type="nucleotide sequence ID" value="NZ_JAJGAK010000001.1"/>
</dbReference>
<keyword evidence="1" id="KW-0732">Signal</keyword>
<proteinExistence type="predicted"/>
<name>A0ABS8JF44_9GAMM</name>
<feature type="chain" id="PRO_5045723766" description="DUF4189 domain-containing protein" evidence="1">
    <location>
        <begin position="22"/>
        <end position="96"/>
    </location>
</feature>
<feature type="signal peptide" evidence="1">
    <location>
        <begin position="1"/>
        <end position="21"/>
    </location>
</feature>
<reference evidence="2" key="1">
    <citation type="submission" date="2021-10" db="EMBL/GenBank/DDBJ databases">
        <authorList>
            <person name="Lyu M."/>
            <person name="Wang X."/>
            <person name="Meng X."/>
            <person name="Xu K."/>
        </authorList>
    </citation>
    <scope>NUCLEOTIDE SEQUENCE</scope>
    <source>
        <strain evidence="2">A6</strain>
    </source>
</reference>
<dbReference type="Proteomes" id="UP001165293">
    <property type="component" value="Unassembled WGS sequence"/>
</dbReference>
<evidence type="ECO:0000313" key="2">
    <source>
        <dbReference type="EMBL" id="MCC8362155.1"/>
    </source>
</evidence>
<keyword evidence="3" id="KW-1185">Reference proteome</keyword>
<organism evidence="2 3">
    <name type="scientific">Noviluteimonas lactosilytica</name>
    <dbReference type="NCBI Taxonomy" id="2888523"/>
    <lineage>
        <taxon>Bacteria</taxon>
        <taxon>Pseudomonadati</taxon>
        <taxon>Pseudomonadota</taxon>
        <taxon>Gammaproteobacteria</taxon>
        <taxon>Lysobacterales</taxon>
        <taxon>Lysobacteraceae</taxon>
        <taxon>Noviluteimonas</taxon>
    </lineage>
</organism>
<protein>
    <recommendedName>
        <fullName evidence="4">DUF4189 domain-containing protein</fullName>
    </recommendedName>
</protein>
<sequence>MRIAPIALALSAVLFAASAHAQDGRKTFTGSGASEKAACDAANKAARDWVKQGKSAGRARELLEDAQCACTGSGGAQSCKLDVAVRDEQHEEEEER</sequence>